<reference evidence="3" key="2">
    <citation type="submission" date="2020-02" db="EMBL/GenBank/DDBJ databases">
        <authorList>
            <consortium name="NCBI Pathogen Detection Project"/>
        </authorList>
    </citation>
    <scope>NUCLEOTIDE SEQUENCE</scope>
    <source>
        <strain evidence="3">MA.MC_03-0560</strain>
        <strain evidence="2">MA.MC_03-1099</strain>
    </source>
</reference>
<dbReference type="AlphaFoldDB" id="A0A743H0K8"/>
<dbReference type="InterPro" id="IPR025731">
    <property type="entry name" value="YecR-like"/>
</dbReference>
<evidence type="ECO:0000313" key="3">
    <source>
        <dbReference type="EMBL" id="HAF1985351.1"/>
    </source>
</evidence>
<dbReference type="PROSITE" id="PS51257">
    <property type="entry name" value="PROKAR_LIPOPROTEIN"/>
    <property type="match status" value="1"/>
</dbReference>
<evidence type="ECO:0000313" key="2">
    <source>
        <dbReference type="EMBL" id="HAF1690104.1"/>
    </source>
</evidence>
<proteinExistence type="predicted"/>
<organism evidence="3">
    <name type="scientific">Salmonella enterica</name>
    <name type="common">Salmonella choleraesuis</name>
    <dbReference type="NCBI Taxonomy" id="28901"/>
    <lineage>
        <taxon>Bacteria</taxon>
        <taxon>Pseudomonadati</taxon>
        <taxon>Pseudomonadota</taxon>
        <taxon>Gammaproteobacteria</taxon>
        <taxon>Enterobacterales</taxon>
        <taxon>Enterobacteriaceae</taxon>
        <taxon>Salmonella</taxon>
    </lineage>
</organism>
<sequence length="113" mass="11874">MKKALLVVVTAIALSGCASSSGKPVEVVNADRAGGVVTVGYVNSENLPLMDDGSKARWGDAVGIATRVCSKWGYESAEELTPHARTEGQRNVYGQLMNGSVTKQYQCLGGNVK</sequence>
<protein>
    <recommendedName>
        <fullName evidence="4">Lipoprotein</fullName>
    </recommendedName>
</protein>
<name>A0A743H0K8_SALER</name>
<accession>A0A743H0K8</accession>
<feature type="signal peptide" evidence="1">
    <location>
        <begin position="1"/>
        <end position="20"/>
    </location>
</feature>
<reference evidence="3" key="1">
    <citation type="journal article" date="2018" name="Genome Biol.">
        <title>SKESA: strategic k-mer extension for scrupulous assemblies.</title>
        <authorList>
            <person name="Souvorov A."/>
            <person name="Agarwala R."/>
            <person name="Lipman D.J."/>
        </authorList>
    </citation>
    <scope>NUCLEOTIDE SEQUENCE</scope>
    <source>
        <strain evidence="3">MA.MC_03-0560</strain>
        <strain evidence="2">MA.MC_03-1099</strain>
    </source>
</reference>
<evidence type="ECO:0000256" key="1">
    <source>
        <dbReference type="SAM" id="SignalP"/>
    </source>
</evidence>
<dbReference type="Pfam" id="PF13992">
    <property type="entry name" value="YecR"/>
    <property type="match status" value="1"/>
</dbReference>
<keyword evidence="1" id="KW-0732">Signal</keyword>
<feature type="chain" id="PRO_5036197359" description="Lipoprotein" evidence="1">
    <location>
        <begin position="21"/>
        <end position="113"/>
    </location>
</feature>
<dbReference type="EMBL" id="DAAUGQ010000002">
    <property type="protein sequence ID" value="HAF1985351.1"/>
    <property type="molecule type" value="Genomic_DNA"/>
</dbReference>
<gene>
    <name evidence="2" type="ORF">G8J65_001235</name>
    <name evidence="3" type="ORF">G9A97_001237</name>
</gene>
<evidence type="ECO:0008006" key="4">
    <source>
        <dbReference type="Google" id="ProtNLM"/>
    </source>
</evidence>
<dbReference type="EMBL" id="DAAUJS010000002">
    <property type="protein sequence ID" value="HAF1690104.1"/>
    <property type="molecule type" value="Genomic_DNA"/>
</dbReference>
<comment type="caution">
    <text evidence="3">The sequence shown here is derived from an EMBL/GenBank/DDBJ whole genome shotgun (WGS) entry which is preliminary data.</text>
</comment>